<evidence type="ECO:0000256" key="1">
    <source>
        <dbReference type="SAM" id="Coils"/>
    </source>
</evidence>
<feature type="compositionally biased region" description="Basic and acidic residues" evidence="2">
    <location>
        <begin position="500"/>
        <end position="511"/>
    </location>
</feature>
<dbReference type="PROSITE" id="PS50031">
    <property type="entry name" value="EH"/>
    <property type="match status" value="3"/>
</dbReference>
<dbReference type="Gene3D" id="1.10.8.10">
    <property type="entry name" value="DNA helicase RuvA subunit, C-terminal domain"/>
    <property type="match status" value="1"/>
</dbReference>
<feature type="compositionally biased region" description="Acidic residues" evidence="2">
    <location>
        <begin position="930"/>
        <end position="943"/>
    </location>
</feature>
<dbReference type="InterPro" id="IPR009060">
    <property type="entry name" value="UBA-like_sf"/>
</dbReference>
<evidence type="ECO:0000259" key="5">
    <source>
        <dbReference type="PROSITE" id="PS50222"/>
    </source>
</evidence>
<feature type="compositionally biased region" description="Polar residues" evidence="2">
    <location>
        <begin position="1195"/>
        <end position="1208"/>
    </location>
</feature>
<feature type="compositionally biased region" description="Polar residues" evidence="2">
    <location>
        <begin position="397"/>
        <end position="421"/>
    </location>
</feature>
<proteinExistence type="predicted"/>
<dbReference type="Proteomes" id="UP001163828">
    <property type="component" value="Unassembled WGS sequence"/>
</dbReference>
<dbReference type="SUPFAM" id="SSF46934">
    <property type="entry name" value="UBA-like"/>
    <property type="match status" value="1"/>
</dbReference>
<evidence type="ECO:0000313" key="6">
    <source>
        <dbReference type="EMBL" id="KAJ3995789.1"/>
    </source>
</evidence>
<dbReference type="SUPFAM" id="SSF47473">
    <property type="entry name" value="EF-hand"/>
    <property type="match status" value="3"/>
</dbReference>
<feature type="compositionally biased region" description="Polar residues" evidence="2">
    <location>
        <begin position="752"/>
        <end position="761"/>
    </location>
</feature>
<dbReference type="SMART" id="SM00027">
    <property type="entry name" value="EH"/>
    <property type="match status" value="3"/>
</dbReference>
<dbReference type="InterPro" id="IPR000261">
    <property type="entry name" value="EH_dom"/>
</dbReference>
<dbReference type="PANTHER" id="PTHR11216">
    <property type="entry name" value="EH DOMAIN"/>
    <property type="match status" value="1"/>
</dbReference>
<feature type="compositionally biased region" description="Polar residues" evidence="2">
    <location>
        <begin position="1252"/>
        <end position="1264"/>
    </location>
</feature>
<evidence type="ECO:0000313" key="7">
    <source>
        <dbReference type="Proteomes" id="UP001163828"/>
    </source>
</evidence>
<feature type="region of interest" description="Disordered" evidence="2">
    <location>
        <begin position="890"/>
        <end position="956"/>
    </location>
</feature>
<dbReference type="InterPro" id="IPR015940">
    <property type="entry name" value="UBA"/>
</dbReference>
<feature type="domain" description="UBA" evidence="3">
    <location>
        <begin position="1308"/>
        <end position="1350"/>
    </location>
</feature>
<feature type="domain" description="EH" evidence="4">
    <location>
        <begin position="12"/>
        <end position="98"/>
    </location>
</feature>
<organism evidence="6 7">
    <name type="scientific">Lentinula boryana</name>
    <dbReference type="NCBI Taxonomy" id="40481"/>
    <lineage>
        <taxon>Eukaryota</taxon>
        <taxon>Fungi</taxon>
        <taxon>Dikarya</taxon>
        <taxon>Basidiomycota</taxon>
        <taxon>Agaricomycotina</taxon>
        <taxon>Agaricomycetes</taxon>
        <taxon>Agaricomycetidae</taxon>
        <taxon>Agaricales</taxon>
        <taxon>Marasmiineae</taxon>
        <taxon>Omphalotaceae</taxon>
        <taxon>Lentinula</taxon>
    </lineage>
</organism>
<name>A0ABQ8QB98_9AGAR</name>
<feature type="compositionally biased region" description="Low complexity" evidence="2">
    <location>
        <begin position="436"/>
        <end position="446"/>
    </location>
</feature>
<feature type="domain" description="EH" evidence="4">
    <location>
        <begin position="132"/>
        <end position="222"/>
    </location>
</feature>
<feature type="region of interest" description="Disordered" evidence="2">
    <location>
        <begin position="1067"/>
        <end position="1311"/>
    </location>
</feature>
<feature type="coiled-coil region" evidence="1">
    <location>
        <begin position="622"/>
        <end position="705"/>
    </location>
</feature>
<feature type="compositionally biased region" description="Low complexity" evidence="2">
    <location>
        <begin position="848"/>
        <end position="861"/>
    </location>
</feature>
<feature type="compositionally biased region" description="Pro residues" evidence="2">
    <location>
        <begin position="1161"/>
        <end position="1171"/>
    </location>
</feature>
<feature type="region of interest" description="Disordered" evidence="2">
    <location>
        <begin position="744"/>
        <end position="869"/>
    </location>
</feature>
<dbReference type="SMART" id="SM00165">
    <property type="entry name" value="UBA"/>
    <property type="match status" value="1"/>
</dbReference>
<keyword evidence="1" id="KW-0175">Coiled coil</keyword>
<keyword evidence="7" id="KW-1185">Reference proteome</keyword>
<feature type="compositionally biased region" description="Polar residues" evidence="2">
    <location>
        <begin position="516"/>
        <end position="525"/>
    </location>
</feature>
<protein>
    <submittedName>
        <fullName evidence="6">Uncharacterized protein</fullName>
    </submittedName>
</protein>
<dbReference type="Pfam" id="PF12763">
    <property type="entry name" value="EH"/>
    <property type="match status" value="3"/>
</dbReference>
<sequence length="1351" mass="142694">MSSTSFLPTQAELSLVNQIFNQYDTQKLGILTGDVAVRVFGGAKIQPTTLGEIWSISDEENNGWLSRKGVSIALRLIGWAQKGEKINADLVLKPGPLPVIEGISSVATHHTGMSIPRSPPPVSNLPPFTSQDRTKFLHMFMKSDPRDGLLSGEQARDIFVKSRLSNDKLLQIWNLADTQDRGALDSTDFGIGMYFIQGVMSGQISTIPASLPPGLYQQASGGTTPSVRTHATGASSSYSPNANQTTFSQNRSYIQPQYTGQMLQPQGTGNATQNKPSVASTIPARKTTNISAIGSSAFGIQPHWDVTAAEKASSDGYFDTLDTAKVGYIEGEVAVPFMLESKLAGDVLAQVWDLADLNHDGRLTRDGFAVAMFLIQKKLAGGEIPSSLPPSLVPPSMRQQAGSALTTSPFSPVNQHSQQVSAPEPQKDLFSFDETPPSSAAPAAGPFNIPMQPTGSQQQSQSSSAFVTPSNFASPSIFASPPLSQDPFASSASKDLLSNDDEHTASTHPLEDQSAEIGNTQNQLNSTNKSLATVKNERVSVEQTLANQAAQLSALQTQLSSAKAAYETEIKLLETLRERFSSQTTEIEKTRTELITAESDLSAMRVEKAEIEGSFLRDKEEVRDLNRKAFEASQQIEALKAEIEKAKKEAKQQKGLLAIAKKQLSSKEAERAKVDKELAEAQAAAAAATQEKEDVEAELEKVAKSIPTTPVFATPAAEPIVVGLTHTGRTTSDDSLTFAAAHALPATPEIGSPSSSKSNNPFERLAKSDPSASRSQSPFLPFNNAAVPSPAVPNGDAEQAKEASADDPFGFAQAFETSVEVPAPVEDTFETPKPSTASLDVFEDSPVTPTTAHTEEFTTPPSTADGILSPIRKSTEDMLSSKFPDLDHAAASSSALPATVDTPMIPSHVPGHLNESSNDTDLEAPLKEIDAEESDSSDEEDEVPLATLKAKTDNPEAELKSIVAPATNGQAATASFDDIFSAPSSNGQGAPIEAKDAFGLPFATEGTSPFGHTTLQVASPTEAGVNAFDEAMGKITSGDSKDTSQFSFDNAFDDTFDFGSAKGVDTSSVFPPAPVNGASPATKANESDGFDSLFVTPTSNAATASGARPVSSFLPNVVASSPPPSATVAPVAAGPSFDEVFAGFDSSPALQLGTPNTAAPAPTPTPAPIPVPSSVSVPLTKTPGSPPTQKPFPAANTSPSHPSATRSISPPARQRSPPLRTGSPKPRHSTASSSKDGHEKEKSPPPPRHSKLSVNFLRSSSMSHTHWKPIQIRLPFGKKKKPEAVPPPPPSQFLTPPTEEPERTESPAVDDDVDAVKQLTAMGFSRSQAVGALEKYAYDVPRALNSLLGQS</sequence>
<dbReference type="Gene3D" id="1.10.238.10">
    <property type="entry name" value="EF-hand"/>
    <property type="match status" value="3"/>
</dbReference>
<gene>
    <name evidence="6" type="ORF">F5050DRAFT_1808370</name>
</gene>
<feature type="region of interest" description="Disordered" evidence="2">
    <location>
        <begin position="386"/>
        <end position="525"/>
    </location>
</feature>
<dbReference type="EMBL" id="MU790639">
    <property type="protein sequence ID" value="KAJ3995789.1"/>
    <property type="molecule type" value="Genomic_DNA"/>
</dbReference>
<dbReference type="CDD" id="cd00052">
    <property type="entry name" value="EH"/>
    <property type="match status" value="2"/>
</dbReference>
<feature type="compositionally biased region" description="Low complexity" evidence="2">
    <location>
        <begin position="1126"/>
        <end position="1136"/>
    </location>
</feature>
<feature type="domain" description="EH" evidence="4">
    <location>
        <begin position="310"/>
        <end position="399"/>
    </location>
</feature>
<feature type="domain" description="EF-hand" evidence="5">
    <location>
        <begin position="343"/>
        <end position="378"/>
    </location>
</feature>
<dbReference type="InterPro" id="IPR011992">
    <property type="entry name" value="EF-hand-dom_pair"/>
</dbReference>
<comment type="caution">
    <text evidence="6">The sequence shown here is derived from an EMBL/GenBank/DDBJ whole genome shotgun (WGS) entry which is preliminary data.</text>
</comment>
<dbReference type="PROSITE" id="PS50222">
    <property type="entry name" value="EF_HAND_2"/>
    <property type="match status" value="1"/>
</dbReference>
<feature type="compositionally biased region" description="Polar residues" evidence="2">
    <location>
        <begin position="465"/>
        <end position="474"/>
    </location>
</feature>
<feature type="region of interest" description="Disordered" evidence="2">
    <location>
        <begin position="217"/>
        <end position="245"/>
    </location>
</feature>
<reference evidence="6" key="1">
    <citation type="submission" date="2022-08" db="EMBL/GenBank/DDBJ databases">
        <authorList>
            <consortium name="DOE Joint Genome Institute"/>
            <person name="Min B."/>
            <person name="Riley R."/>
            <person name="Sierra-Patev S."/>
            <person name="Naranjo-Ortiz M."/>
            <person name="Looney B."/>
            <person name="Konkel Z."/>
            <person name="Slot J.C."/>
            <person name="Sakamoto Y."/>
            <person name="Steenwyk J.L."/>
            <person name="Rokas A."/>
            <person name="Carro J."/>
            <person name="Camarero S."/>
            <person name="Ferreira P."/>
            <person name="Molpeceres G."/>
            <person name="Ruiz-Duenas F.J."/>
            <person name="Serrano A."/>
            <person name="Henrissat B."/>
            <person name="Drula E."/>
            <person name="Hughes K.W."/>
            <person name="Mata J.L."/>
            <person name="Ishikawa N.K."/>
            <person name="Vargas-Isla R."/>
            <person name="Ushijima S."/>
            <person name="Smith C.A."/>
            <person name="Ahrendt S."/>
            <person name="Andreopoulos W."/>
            <person name="He G."/>
            <person name="Labutti K."/>
            <person name="Lipzen A."/>
            <person name="Ng V."/>
            <person name="Sandor L."/>
            <person name="Barry K."/>
            <person name="Martinez A.T."/>
            <person name="Xiao Y."/>
            <person name="Gibbons J.G."/>
            <person name="Terashima K."/>
            <person name="Hibbett D.S."/>
            <person name="Grigoriev I.V."/>
        </authorList>
    </citation>
    <scope>NUCLEOTIDE SEQUENCE</scope>
    <source>
        <strain evidence="6">TFB10827</strain>
    </source>
</reference>
<evidence type="ECO:0000259" key="4">
    <source>
        <dbReference type="PROSITE" id="PS50031"/>
    </source>
</evidence>
<dbReference type="InterPro" id="IPR002048">
    <property type="entry name" value="EF_hand_dom"/>
</dbReference>
<feature type="coiled-coil region" evidence="1">
    <location>
        <begin position="545"/>
        <end position="593"/>
    </location>
</feature>
<evidence type="ECO:0000256" key="2">
    <source>
        <dbReference type="SAM" id="MobiDB-lite"/>
    </source>
</evidence>
<dbReference type="PROSITE" id="PS50030">
    <property type="entry name" value="UBA"/>
    <property type="match status" value="1"/>
</dbReference>
<dbReference type="PANTHER" id="PTHR11216:SF170">
    <property type="entry name" value="DYNAMIN ASSOCIATED PROTEIN 160, ISOFORM D"/>
    <property type="match status" value="1"/>
</dbReference>
<feature type="compositionally biased region" description="Low complexity" evidence="2">
    <location>
        <begin position="1172"/>
        <end position="1183"/>
    </location>
</feature>
<evidence type="ECO:0000259" key="3">
    <source>
        <dbReference type="PROSITE" id="PS50030"/>
    </source>
</evidence>
<accession>A0ABQ8QB98</accession>